<reference evidence="1" key="1">
    <citation type="journal article" date="2020" name="Fungal Divers.">
        <title>Resolving the Mortierellaceae phylogeny through synthesis of multi-gene phylogenetics and phylogenomics.</title>
        <authorList>
            <person name="Vandepol N."/>
            <person name="Liber J."/>
            <person name="Desiro A."/>
            <person name="Na H."/>
            <person name="Kennedy M."/>
            <person name="Barry K."/>
            <person name="Grigoriev I.V."/>
            <person name="Miller A.N."/>
            <person name="O'Donnell K."/>
            <person name="Stajich J.E."/>
            <person name="Bonito G."/>
        </authorList>
    </citation>
    <scope>NUCLEOTIDE SEQUENCE</scope>
    <source>
        <strain evidence="1">NRRL 6426</strain>
    </source>
</reference>
<evidence type="ECO:0000313" key="1">
    <source>
        <dbReference type="EMBL" id="KAF9149090.1"/>
    </source>
</evidence>
<gene>
    <name evidence="1" type="ORF">BG015_009129</name>
</gene>
<organism evidence="1 2">
    <name type="scientific">Linnemannia schmuckeri</name>
    <dbReference type="NCBI Taxonomy" id="64567"/>
    <lineage>
        <taxon>Eukaryota</taxon>
        <taxon>Fungi</taxon>
        <taxon>Fungi incertae sedis</taxon>
        <taxon>Mucoromycota</taxon>
        <taxon>Mortierellomycotina</taxon>
        <taxon>Mortierellomycetes</taxon>
        <taxon>Mortierellales</taxon>
        <taxon>Mortierellaceae</taxon>
        <taxon>Linnemannia</taxon>
    </lineage>
</organism>
<dbReference type="EMBL" id="JAAAUQ010000574">
    <property type="protein sequence ID" value="KAF9149090.1"/>
    <property type="molecule type" value="Genomic_DNA"/>
</dbReference>
<proteinExistence type="predicted"/>
<evidence type="ECO:0000313" key="2">
    <source>
        <dbReference type="Proteomes" id="UP000748756"/>
    </source>
</evidence>
<name>A0A9P5RVY9_9FUNG</name>
<protein>
    <submittedName>
        <fullName evidence="1">Uncharacterized protein</fullName>
    </submittedName>
</protein>
<dbReference type="AlphaFoldDB" id="A0A9P5RVY9"/>
<dbReference type="OrthoDB" id="2444659at2759"/>
<keyword evidence="2" id="KW-1185">Reference proteome</keyword>
<dbReference type="Proteomes" id="UP000748756">
    <property type="component" value="Unassembled WGS sequence"/>
</dbReference>
<comment type="caution">
    <text evidence="1">The sequence shown here is derived from an EMBL/GenBank/DDBJ whole genome shotgun (WGS) entry which is preliminary data.</text>
</comment>
<sequence>MDFKLEHDDLLGIRYDSAGQMVSSDESVAVIGGDEDKETLIHAYIDRDRTIHLRTVNEVGATKPTIVAISPVNMNDNTIPTIKRFNANLTSGCQSHFDGLKSWEYKDSYFLFCDHEYPAAATTQAHAQIVTIASTLSDTSTTTVKRYAKNDESVSSFWCFQPVGGHLSGQNAFAAITGGDYIKSISLMGPSAGTPQSSVSVDGVCGYERIDGTLSSSE</sequence>
<accession>A0A9P5RVY9</accession>